<dbReference type="EMBL" id="JBANMG010000005">
    <property type="protein sequence ID" value="KAK6953432.1"/>
    <property type="molecule type" value="Genomic_DNA"/>
</dbReference>
<proteinExistence type="predicted"/>
<reference evidence="4 5" key="1">
    <citation type="journal article" date="2024" name="Front Chem Biol">
        <title>Unveiling the potential of Daldinia eschscholtzii MFLUCC 19-0629 through bioactivity and bioinformatics studies for enhanced sustainable agriculture production.</title>
        <authorList>
            <person name="Brooks S."/>
            <person name="Weaver J.A."/>
            <person name="Klomchit A."/>
            <person name="Alharthi S.A."/>
            <person name="Onlamun T."/>
            <person name="Nurani R."/>
            <person name="Vong T.K."/>
            <person name="Alberti F."/>
            <person name="Greco C."/>
        </authorList>
    </citation>
    <scope>NUCLEOTIDE SEQUENCE [LARGE SCALE GENOMIC DNA]</scope>
    <source>
        <strain evidence="4">MFLUCC 19-0629</strain>
    </source>
</reference>
<keyword evidence="1" id="KW-0863">Zinc-finger</keyword>
<accession>A0AAX6MMM8</accession>
<keyword evidence="5" id="KW-1185">Reference proteome</keyword>
<gene>
    <name evidence="4" type="ORF">Daesc_005736</name>
</gene>
<dbReference type="PANTHER" id="PTHR33112">
    <property type="entry name" value="DOMAIN PROTEIN, PUTATIVE-RELATED"/>
    <property type="match status" value="1"/>
</dbReference>
<evidence type="ECO:0000256" key="1">
    <source>
        <dbReference type="PROSITE-ProRule" id="PRU00047"/>
    </source>
</evidence>
<dbReference type="InterPro" id="IPR001878">
    <property type="entry name" value="Znf_CCHC"/>
</dbReference>
<evidence type="ECO:0000313" key="4">
    <source>
        <dbReference type="EMBL" id="KAK6953432.1"/>
    </source>
</evidence>
<evidence type="ECO:0000256" key="2">
    <source>
        <dbReference type="SAM" id="MobiDB-lite"/>
    </source>
</evidence>
<organism evidence="4 5">
    <name type="scientific">Daldinia eschscholtzii</name>
    <dbReference type="NCBI Taxonomy" id="292717"/>
    <lineage>
        <taxon>Eukaryota</taxon>
        <taxon>Fungi</taxon>
        <taxon>Dikarya</taxon>
        <taxon>Ascomycota</taxon>
        <taxon>Pezizomycotina</taxon>
        <taxon>Sordariomycetes</taxon>
        <taxon>Xylariomycetidae</taxon>
        <taxon>Xylariales</taxon>
        <taxon>Hypoxylaceae</taxon>
        <taxon>Daldinia</taxon>
    </lineage>
</organism>
<dbReference type="PANTHER" id="PTHR33112:SF12">
    <property type="entry name" value="HETEROKARYON INCOMPATIBILITY DOMAIN-CONTAINING PROTEIN"/>
    <property type="match status" value="1"/>
</dbReference>
<keyword evidence="1" id="KW-0479">Metal-binding</keyword>
<feature type="region of interest" description="Disordered" evidence="2">
    <location>
        <begin position="448"/>
        <end position="469"/>
    </location>
</feature>
<feature type="domain" description="CCHC-type" evidence="3">
    <location>
        <begin position="5"/>
        <end position="19"/>
    </location>
</feature>
<sequence>MAIICLKCRKVGHNISDCPTLKEHDYAGNSKPELDHIAVGSSTGELSDSGSRLCERCEGFHIIDWLTKGDVKDEVVIGEDGANTRGWENKNHNSSLWLNLGPLRSISLDSSCPLCRMISHIFPPVPEDEDDWKAEYYIRPIRSYNRLGENLALPEDPSKESGDNYAIYAVVNSREEAMATIGRYFGDPKDQALYGFESAFALSNKTPAASRPGFSARERGVTWDPDVVKSWMSRCEQEHSRCRVEWSDELLICKMIDVSSRQIVDCPPQCRYIALSYVWGGVSPKPGALENGGLPQTIEDAITVTKALGCQYLWVDALCIDQTPSPEKIQQLSMMDLIYSCSWATIVALDGNDGAAGLRGVSGKNPREAQASETIDGNQLLGLFPALNQELTGAIYCTRAWTLQEYLLCSRRIHFGKHQIHFVCSTGKYCESIDETLDPEGILTIDTKQINPLQPDDKEHGKDPRSQREFADSTFRRLVEMYTDRNMTNDSDSLNAVRGMLSSLQRSLLPQGFLWGLPIKDFPQSLRWYHPRAVKPRRRPDFPSWSYVGWEGTALYTDRLDFANGRSDGRFDETADLILRYVGIEEEILSVNGALVKLEVRNEPFNNAYIPGTEFFLGMLQEGNFLHKNTLPQGVFDFLVVERLSFRYAPDGNVRHVLYMIMLEEGEVFYSRRAMVRLFVEPGLGKEPEYSTLLEKRQVVHIV</sequence>
<comment type="caution">
    <text evidence="4">The sequence shown here is derived from an EMBL/GenBank/DDBJ whole genome shotgun (WGS) entry which is preliminary data.</text>
</comment>
<dbReference type="PROSITE" id="PS50158">
    <property type="entry name" value="ZF_CCHC"/>
    <property type="match status" value="1"/>
</dbReference>
<dbReference type="GO" id="GO:0008270">
    <property type="term" value="F:zinc ion binding"/>
    <property type="evidence" value="ECO:0007669"/>
    <property type="project" value="UniProtKB-KW"/>
</dbReference>
<evidence type="ECO:0000259" key="3">
    <source>
        <dbReference type="PROSITE" id="PS50158"/>
    </source>
</evidence>
<keyword evidence="1" id="KW-0862">Zinc</keyword>
<name>A0AAX6MMM8_9PEZI</name>
<dbReference type="InterPro" id="IPR010730">
    <property type="entry name" value="HET"/>
</dbReference>
<dbReference type="Proteomes" id="UP001369815">
    <property type="component" value="Unassembled WGS sequence"/>
</dbReference>
<protein>
    <recommendedName>
        <fullName evidence="3">CCHC-type domain-containing protein</fullName>
    </recommendedName>
</protein>
<evidence type="ECO:0000313" key="5">
    <source>
        <dbReference type="Proteomes" id="UP001369815"/>
    </source>
</evidence>
<dbReference type="GO" id="GO:0003676">
    <property type="term" value="F:nucleic acid binding"/>
    <property type="evidence" value="ECO:0007669"/>
    <property type="project" value="InterPro"/>
</dbReference>
<dbReference type="AlphaFoldDB" id="A0AAX6MMM8"/>
<dbReference type="Pfam" id="PF06985">
    <property type="entry name" value="HET"/>
    <property type="match status" value="1"/>
</dbReference>
<feature type="compositionally biased region" description="Basic and acidic residues" evidence="2">
    <location>
        <begin position="455"/>
        <end position="469"/>
    </location>
</feature>